<dbReference type="AlphaFoldDB" id="A0AAD2CSK6"/>
<evidence type="ECO:0000313" key="2">
    <source>
        <dbReference type="Proteomes" id="UP001295423"/>
    </source>
</evidence>
<comment type="caution">
    <text evidence="1">The sequence shown here is derived from an EMBL/GenBank/DDBJ whole genome shotgun (WGS) entry which is preliminary data.</text>
</comment>
<protein>
    <submittedName>
        <fullName evidence="1">Uncharacterized protein</fullName>
    </submittedName>
</protein>
<keyword evidence="2" id="KW-1185">Reference proteome</keyword>
<sequence>MLDNYSVAVQNFDIGIDDVRLVNKDIHPRFCDSLNLLHLFEDGFLSQVNHVRLEPLLPPMRHPSFCEHHRKYSLNIDYLVHDFASICHSMKRTSRTIFLDLGASLQYHNSRKRRANPTLLLVDVYNRFGIKFDHYYAFERTELSSNEVFKSIPAHLLPSYHWFNVGVKSDPLSQYNPLNSILKAMKEDDFIVIKIDIDTPAIELPLAHQLLKEPFSKLVDQFYFEHHVRMKGLLYYWRNTAMGTLEDSLDLFTSLRQSGIAAHSWYFIT</sequence>
<reference evidence="1" key="1">
    <citation type="submission" date="2023-08" db="EMBL/GenBank/DDBJ databases">
        <authorList>
            <person name="Audoor S."/>
            <person name="Bilcke G."/>
        </authorList>
    </citation>
    <scope>NUCLEOTIDE SEQUENCE</scope>
</reference>
<dbReference type="Proteomes" id="UP001295423">
    <property type="component" value="Unassembled WGS sequence"/>
</dbReference>
<proteinExistence type="predicted"/>
<gene>
    <name evidence="1" type="ORF">CYCCA115_LOCUS9074</name>
</gene>
<name>A0AAD2CSK6_9STRA</name>
<accession>A0AAD2CSK6</accession>
<evidence type="ECO:0000313" key="1">
    <source>
        <dbReference type="EMBL" id="CAJ1944835.1"/>
    </source>
</evidence>
<dbReference type="EMBL" id="CAKOGP040001258">
    <property type="protein sequence ID" value="CAJ1944835.1"/>
    <property type="molecule type" value="Genomic_DNA"/>
</dbReference>
<organism evidence="1 2">
    <name type="scientific">Cylindrotheca closterium</name>
    <dbReference type="NCBI Taxonomy" id="2856"/>
    <lineage>
        <taxon>Eukaryota</taxon>
        <taxon>Sar</taxon>
        <taxon>Stramenopiles</taxon>
        <taxon>Ochrophyta</taxon>
        <taxon>Bacillariophyta</taxon>
        <taxon>Bacillariophyceae</taxon>
        <taxon>Bacillariophycidae</taxon>
        <taxon>Bacillariales</taxon>
        <taxon>Bacillariaceae</taxon>
        <taxon>Cylindrotheca</taxon>
    </lineage>
</organism>